<evidence type="ECO:0000256" key="3">
    <source>
        <dbReference type="ARBA" id="ARBA00022989"/>
    </source>
</evidence>
<comment type="subcellular location">
    <subcellularLocation>
        <location evidence="1">Membrane</location>
    </subcellularLocation>
</comment>
<evidence type="ECO:0000256" key="5">
    <source>
        <dbReference type="SAM" id="Phobius"/>
    </source>
</evidence>
<accession>A0A6J8EZH7</accession>
<feature type="transmembrane region" description="Helical" evidence="5">
    <location>
        <begin position="119"/>
        <end position="141"/>
    </location>
</feature>
<evidence type="ECO:0000259" key="6">
    <source>
        <dbReference type="PROSITE" id="PS50262"/>
    </source>
</evidence>
<dbReference type="Gene3D" id="1.20.1070.10">
    <property type="entry name" value="Rhodopsin 7-helix transmembrane proteins"/>
    <property type="match status" value="1"/>
</dbReference>
<protein>
    <submittedName>
        <fullName evidence="7">F2RL1</fullName>
    </submittedName>
</protein>
<feature type="transmembrane region" description="Helical" evidence="5">
    <location>
        <begin position="76"/>
        <end position="98"/>
    </location>
</feature>
<evidence type="ECO:0000256" key="4">
    <source>
        <dbReference type="ARBA" id="ARBA00023136"/>
    </source>
</evidence>
<feature type="domain" description="G-protein coupled receptors family 1 profile" evidence="6">
    <location>
        <begin position="16"/>
        <end position="273"/>
    </location>
</feature>
<feature type="transmembrane region" description="Helical" evidence="5">
    <location>
        <begin position="36"/>
        <end position="56"/>
    </location>
</feature>
<feature type="transmembrane region" description="Helical" evidence="5">
    <location>
        <begin position="6"/>
        <end position="24"/>
    </location>
</feature>
<feature type="transmembrane region" description="Helical" evidence="5">
    <location>
        <begin position="218"/>
        <end position="240"/>
    </location>
</feature>
<keyword evidence="8" id="KW-1185">Reference proteome</keyword>
<evidence type="ECO:0000256" key="2">
    <source>
        <dbReference type="ARBA" id="ARBA00022692"/>
    </source>
</evidence>
<evidence type="ECO:0000313" key="8">
    <source>
        <dbReference type="Proteomes" id="UP000507470"/>
    </source>
</evidence>
<dbReference type="PROSITE" id="PS50262">
    <property type="entry name" value="G_PROTEIN_RECEP_F1_2"/>
    <property type="match status" value="1"/>
</dbReference>
<feature type="transmembrane region" description="Helical" evidence="5">
    <location>
        <begin position="171"/>
        <end position="189"/>
    </location>
</feature>
<dbReference type="GO" id="GO:0016020">
    <property type="term" value="C:membrane"/>
    <property type="evidence" value="ECO:0007669"/>
    <property type="project" value="UniProtKB-SubCell"/>
</dbReference>
<sequence>MKWVFIVALCITLFVVHVFAAVALAKTRELTKNRFFRLGLFLIISDACVMVEYAWHTLAMNTNNYNTDGAHQGQCLVLKHFIPAAIQSSLSLTILMCLQRLNATLRTPKQILKVLTSDIAIGLGFLFPHIYFLCRCILEFVDKTQRVQFPPCAPKYNTQKRFLLFADVPNSLFVAVIAICYVVVILRIIRNRRQVNVIGNLSDLQLQQKKKAALRMRYNIITLSCIIMVTACSMLPRTLYGLYTNLTGTTNEEIVRVTNNLLLLNPLVDPFIYIFSIKEVRRQLKCRCFQLIRTVPETTAIRQAHASTSVGMSNEQHKTARTS</sequence>
<dbReference type="Proteomes" id="UP000507470">
    <property type="component" value="Unassembled WGS sequence"/>
</dbReference>
<dbReference type="SUPFAM" id="SSF81321">
    <property type="entry name" value="Family A G protein-coupled receptor-like"/>
    <property type="match status" value="1"/>
</dbReference>
<gene>
    <name evidence="7" type="ORF">MCOR_56511</name>
</gene>
<evidence type="ECO:0000313" key="7">
    <source>
        <dbReference type="EMBL" id="CAC5424621.1"/>
    </source>
</evidence>
<keyword evidence="2 5" id="KW-0812">Transmembrane</keyword>
<name>A0A6J8EZH7_MYTCO</name>
<dbReference type="InterPro" id="IPR017452">
    <property type="entry name" value="GPCR_Rhodpsn_7TM"/>
</dbReference>
<keyword evidence="3 5" id="KW-1133">Transmembrane helix</keyword>
<dbReference type="EMBL" id="CACVKT020010048">
    <property type="protein sequence ID" value="CAC5424621.1"/>
    <property type="molecule type" value="Genomic_DNA"/>
</dbReference>
<keyword evidence="4 5" id="KW-0472">Membrane</keyword>
<proteinExistence type="predicted"/>
<organism evidence="7 8">
    <name type="scientific">Mytilus coruscus</name>
    <name type="common">Sea mussel</name>
    <dbReference type="NCBI Taxonomy" id="42192"/>
    <lineage>
        <taxon>Eukaryota</taxon>
        <taxon>Metazoa</taxon>
        <taxon>Spiralia</taxon>
        <taxon>Lophotrochozoa</taxon>
        <taxon>Mollusca</taxon>
        <taxon>Bivalvia</taxon>
        <taxon>Autobranchia</taxon>
        <taxon>Pteriomorphia</taxon>
        <taxon>Mytilida</taxon>
        <taxon>Mytiloidea</taxon>
        <taxon>Mytilidae</taxon>
        <taxon>Mytilinae</taxon>
        <taxon>Mytilus</taxon>
    </lineage>
</organism>
<dbReference type="AlphaFoldDB" id="A0A6J8EZH7"/>
<evidence type="ECO:0000256" key="1">
    <source>
        <dbReference type="ARBA" id="ARBA00004370"/>
    </source>
</evidence>
<reference evidence="7 8" key="1">
    <citation type="submission" date="2020-06" db="EMBL/GenBank/DDBJ databases">
        <authorList>
            <person name="Li R."/>
            <person name="Bekaert M."/>
        </authorList>
    </citation>
    <scope>NUCLEOTIDE SEQUENCE [LARGE SCALE GENOMIC DNA]</scope>
    <source>
        <strain evidence="8">wild</strain>
    </source>
</reference>
<feature type="transmembrane region" description="Helical" evidence="5">
    <location>
        <begin position="260"/>
        <end position="277"/>
    </location>
</feature>